<sequence length="231" mass="24837">MRIRAFRASAVGAIALFAVIGGTQPSVAGTAPSPVTPSIVHQVPSVPLTIDGRSVDPRSITQYNGRPLYMAALPDEGPRGRLVTFTEAKDFERFVRANNGPARPLAEPRALKPGQAVPTVRGPGGGSTPNAAPPGYNAFVFDNIDYGDGALSVSTGYGWPDLTEVSLCYFWPFCTDWNDRPSSAVADTPGGQMLWEHIHWGGSRLWIPSRTLVRSLGDYGWNDRTSSFAAY</sequence>
<dbReference type="RefSeq" id="WP_003952629.1">
    <property type="nucleotide sequence ID" value="NZ_CM000914.1"/>
</dbReference>
<protein>
    <recommendedName>
        <fullName evidence="4">Secreted protein</fullName>
    </recommendedName>
</protein>
<dbReference type="GeneID" id="93734478"/>
<name>B5GLN7_STRCL</name>
<dbReference type="AlphaFoldDB" id="B5GLN7"/>
<dbReference type="EMBL" id="CM000914">
    <property type="protein sequence ID" value="EFG04899.2"/>
    <property type="molecule type" value="Genomic_DNA"/>
</dbReference>
<evidence type="ECO:0008006" key="4">
    <source>
        <dbReference type="Google" id="ProtNLM"/>
    </source>
</evidence>
<evidence type="ECO:0000313" key="3">
    <source>
        <dbReference type="Proteomes" id="UP000002357"/>
    </source>
</evidence>
<dbReference type="Gene3D" id="2.60.20.10">
    <property type="entry name" value="Crystallins"/>
    <property type="match status" value="1"/>
</dbReference>
<keyword evidence="2" id="KW-0614">Plasmid</keyword>
<keyword evidence="3" id="KW-1185">Reference proteome</keyword>
<keyword evidence="1" id="KW-0732">Signal</keyword>
<reference evidence="2 3" key="1">
    <citation type="journal article" date="2010" name="Genome Biol. Evol.">
        <title>The sequence of a 1.8-mb bacterial linear plasmid reveals a rich evolutionary reservoir of secondary metabolic pathways.</title>
        <authorList>
            <person name="Medema M.H."/>
            <person name="Trefzer A."/>
            <person name="Kovalchuk A."/>
            <person name="van den Berg M."/>
            <person name="Mueller U."/>
            <person name="Heijne W."/>
            <person name="Wu L."/>
            <person name="Alam M.T."/>
            <person name="Ronning C.M."/>
            <person name="Nierman W.C."/>
            <person name="Bovenberg R.A.L."/>
            <person name="Breitling R."/>
            <person name="Takano E."/>
        </authorList>
    </citation>
    <scope>NUCLEOTIDE SEQUENCE [LARGE SCALE GENOMIC DNA]</scope>
    <source>
        <strain evidence="3">ATCC 27064 / DSM 738 / JCM 4710 / NBRC 13307 / NCIMB 12785 / NRRL 3585 / VKM Ac-602</strain>
        <plasmid evidence="2">pSCL4</plasmid>
    </source>
</reference>
<proteinExistence type="predicted"/>
<accession>B5GLN7</accession>
<geneLocation type="plasmid" evidence="2 3">
    <name>pSCL4</name>
</geneLocation>
<gene>
    <name evidence="2" type="ORF">SCLAV_p1417</name>
</gene>
<feature type="chain" id="PRO_5041116091" description="Secreted protein" evidence="1">
    <location>
        <begin position="29"/>
        <end position="231"/>
    </location>
</feature>
<organism evidence="2 3">
    <name type="scientific">Streptomyces clavuligerus</name>
    <dbReference type="NCBI Taxonomy" id="1901"/>
    <lineage>
        <taxon>Bacteria</taxon>
        <taxon>Bacillati</taxon>
        <taxon>Actinomycetota</taxon>
        <taxon>Actinomycetes</taxon>
        <taxon>Kitasatosporales</taxon>
        <taxon>Streptomycetaceae</taxon>
        <taxon>Streptomyces</taxon>
    </lineage>
</organism>
<dbReference type="Proteomes" id="UP000002357">
    <property type="component" value="Plasmid pSCL4"/>
</dbReference>
<feature type="signal peptide" evidence="1">
    <location>
        <begin position="1"/>
        <end position="28"/>
    </location>
</feature>
<evidence type="ECO:0000256" key="1">
    <source>
        <dbReference type="SAM" id="SignalP"/>
    </source>
</evidence>
<evidence type="ECO:0000313" key="2">
    <source>
        <dbReference type="EMBL" id="EFG04899.2"/>
    </source>
</evidence>
<dbReference type="OrthoDB" id="3520230at2"/>